<feature type="compositionally biased region" description="Basic and acidic residues" evidence="1">
    <location>
        <begin position="9"/>
        <end position="18"/>
    </location>
</feature>
<name>A0A2N7PKJ8_9BACT</name>
<accession>A0A2N7PKJ8</accession>
<protein>
    <submittedName>
        <fullName evidence="2">Uncharacterized protein</fullName>
    </submittedName>
</protein>
<evidence type="ECO:0000256" key="1">
    <source>
        <dbReference type="SAM" id="MobiDB-lite"/>
    </source>
</evidence>
<gene>
    <name evidence="2" type="ORF">C0197_02195</name>
</gene>
<organism evidence="2 3">
    <name type="scientific">Caldimicrobium thiodismutans</name>
    <dbReference type="NCBI Taxonomy" id="1653476"/>
    <lineage>
        <taxon>Bacteria</taxon>
        <taxon>Pseudomonadati</taxon>
        <taxon>Thermodesulfobacteriota</taxon>
        <taxon>Thermodesulfobacteria</taxon>
        <taxon>Thermodesulfobacteriales</taxon>
        <taxon>Thermodesulfobacteriaceae</taxon>
        <taxon>Caldimicrobium</taxon>
    </lineage>
</organism>
<evidence type="ECO:0000313" key="3">
    <source>
        <dbReference type="Proteomes" id="UP000235731"/>
    </source>
</evidence>
<dbReference type="Proteomes" id="UP000235731">
    <property type="component" value="Unassembled WGS sequence"/>
</dbReference>
<evidence type="ECO:0000313" key="2">
    <source>
        <dbReference type="EMBL" id="PMP63700.1"/>
    </source>
</evidence>
<comment type="caution">
    <text evidence="2">The sequence shown here is derived from an EMBL/GenBank/DDBJ whole genome shotgun (WGS) entry which is preliminary data.</text>
</comment>
<proteinExistence type="predicted"/>
<sequence length="91" mass="10846">MPVPQQLGRGDRMGRGPYDKSGILVDWAFHPLEEKKEEYRIFVPAKDGKPENYEYIVEVELWYVPFGSKDEYSQLWRKTTQQITFSKKEPY</sequence>
<feature type="region of interest" description="Disordered" evidence="1">
    <location>
        <begin position="1"/>
        <end position="20"/>
    </location>
</feature>
<reference evidence="2 3" key="1">
    <citation type="submission" date="2018-01" db="EMBL/GenBank/DDBJ databases">
        <title>Metagenomic assembled genomes from two thermal pools in the Uzon Caldera, Kamchatka, Russia.</title>
        <authorList>
            <person name="Wilkins L."/>
            <person name="Ettinger C."/>
        </authorList>
    </citation>
    <scope>NUCLEOTIDE SEQUENCE [LARGE SCALE GENOMIC DNA]</scope>
    <source>
        <strain evidence="2">ZAV-15</strain>
    </source>
</reference>
<dbReference type="EMBL" id="PNIE01000029">
    <property type="protein sequence ID" value="PMP63700.1"/>
    <property type="molecule type" value="Genomic_DNA"/>
</dbReference>
<dbReference type="AlphaFoldDB" id="A0A2N7PKJ8"/>